<accession>A0A974GYX5</accession>
<protein>
    <submittedName>
        <fullName evidence="1">Uncharacterized protein</fullName>
    </submittedName>
</protein>
<proteinExistence type="predicted"/>
<evidence type="ECO:0000313" key="1">
    <source>
        <dbReference type="EMBL" id="OCT55712.1"/>
    </source>
</evidence>
<dbReference type="Proteomes" id="UP000694892">
    <property type="component" value="Unassembled WGS sequence"/>
</dbReference>
<organism evidence="1">
    <name type="scientific">Xenopus laevis</name>
    <name type="common">African clawed frog</name>
    <dbReference type="NCBI Taxonomy" id="8355"/>
    <lineage>
        <taxon>Eukaryota</taxon>
        <taxon>Metazoa</taxon>
        <taxon>Chordata</taxon>
        <taxon>Craniata</taxon>
        <taxon>Vertebrata</taxon>
        <taxon>Euteleostomi</taxon>
        <taxon>Amphibia</taxon>
        <taxon>Batrachia</taxon>
        <taxon>Anura</taxon>
        <taxon>Pipoidea</taxon>
        <taxon>Pipidae</taxon>
        <taxon>Xenopodinae</taxon>
        <taxon>Xenopus</taxon>
        <taxon>Xenopus</taxon>
    </lineage>
</organism>
<dbReference type="Gene3D" id="3.40.630.10">
    <property type="entry name" value="Zn peptidases"/>
    <property type="match status" value="1"/>
</dbReference>
<gene>
    <name evidence="1" type="ORF">XELAEV_18004689mg</name>
</gene>
<dbReference type="AlphaFoldDB" id="A0A974GYX5"/>
<reference evidence="1" key="1">
    <citation type="submission" date="2016-05" db="EMBL/GenBank/DDBJ databases">
        <title>WGS assembly of Xenopus laevis.</title>
        <authorList>
            <person name="Session A."/>
            <person name="Uno Y."/>
            <person name="Kwon T."/>
            <person name="Chapman J."/>
            <person name="Toyoda A."/>
            <person name="Takahashi S."/>
            <person name="Fukui A."/>
            <person name="Hikosaka A."/>
            <person name="Putnam N."/>
            <person name="Stites J."/>
            <person name="Van Heeringen S."/>
            <person name="Quigley I."/>
            <person name="Heinz S."/>
            <person name="Hellsten U."/>
            <person name="Lyons J."/>
            <person name="Suzuki A."/>
            <person name="Kondo M."/>
            <person name="Ogino H."/>
            <person name="Ochi H."/>
            <person name="Bogdanovic O."/>
            <person name="Lister R."/>
            <person name="Georgiou G."/>
            <person name="Paranjpe S."/>
            <person name="Van Kruijsbergen I."/>
            <person name="Mozaffari S."/>
            <person name="Shu S."/>
            <person name="Schmutz J."/>
            <person name="Jenkins J."/>
            <person name="Grimwood J."/>
            <person name="Carlson J."/>
            <person name="Mitros T."/>
            <person name="Simakov O."/>
            <person name="Heald R."/>
            <person name="Miller K."/>
            <person name="Haudenschild C."/>
            <person name="Kuroki Y."/>
            <person name="Tanaka T."/>
            <person name="Michiue T."/>
            <person name="Watanabe M."/>
            <person name="Kinoshita T."/>
            <person name="Ohta Y."/>
            <person name="Mawaribuchi S."/>
            <person name="Suzuki Y."/>
            <person name="Haramoto Y."/>
            <person name="Yamamoto T."/>
            <person name="Takagi C."/>
            <person name="Kitzman J."/>
            <person name="Shendure J."/>
            <person name="Nakayama T."/>
            <person name="Izutsu Y."/>
            <person name="Robert J."/>
            <person name="Dichmann D."/>
            <person name="Flajnik M."/>
            <person name="Houston D."/>
            <person name="Marcotte E."/>
            <person name="Wallingford J."/>
            <person name="Ito Y."/>
            <person name="Asashima M."/>
            <person name="Ueno N."/>
            <person name="Matsuda Y."/>
            <person name="Jan Veenstra G."/>
            <person name="Fujiyama A."/>
            <person name="Harland R."/>
            <person name="Taira M."/>
            <person name="Rokhsar D.S."/>
        </authorList>
    </citation>
    <scope>NUCLEOTIDE SEQUENCE</scope>
    <source>
        <strain evidence="1">J</strain>
        <tissue evidence="1">Blood</tissue>
    </source>
</reference>
<dbReference type="EMBL" id="KV475957">
    <property type="protein sequence ID" value="OCT55712.1"/>
    <property type="molecule type" value="Genomic_DNA"/>
</dbReference>
<name>A0A974GYX5_XENLA</name>
<sequence>MLNNTEILWQRTSLAGEISNLVLTNHESLSGTDEEIGGHKGMELFVQHPDFHALNPGITLDEGESH</sequence>